<evidence type="ECO:0000313" key="2">
    <source>
        <dbReference type="EMBL" id="KAF3554056.1"/>
    </source>
</evidence>
<evidence type="ECO:0000256" key="1">
    <source>
        <dbReference type="SAM" id="MobiDB-lite"/>
    </source>
</evidence>
<protein>
    <submittedName>
        <fullName evidence="2">Uncharacterized protein</fullName>
    </submittedName>
</protein>
<evidence type="ECO:0000313" key="3">
    <source>
        <dbReference type="Proteomes" id="UP000712600"/>
    </source>
</evidence>
<name>A0A8S9QLS8_BRACR</name>
<dbReference type="EMBL" id="QGKX02000996">
    <property type="protein sequence ID" value="KAF3554056.1"/>
    <property type="molecule type" value="Genomic_DNA"/>
</dbReference>
<dbReference type="Proteomes" id="UP000712600">
    <property type="component" value="Unassembled WGS sequence"/>
</dbReference>
<feature type="region of interest" description="Disordered" evidence="1">
    <location>
        <begin position="37"/>
        <end position="73"/>
    </location>
</feature>
<gene>
    <name evidence="2" type="ORF">F2Q69_00013107</name>
</gene>
<accession>A0A8S9QLS8</accession>
<organism evidence="2 3">
    <name type="scientific">Brassica cretica</name>
    <name type="common">Mustard</name>
    <dbReference type="NCBI Taxonomy" id="69181"/>
    <lineage>
        <taxon>Eukaryota</taxon>
        <taxon>Viridiplantae</taxon>
        <taxon>Streptophyta</taxon>
        <taxon>Embryophyta</taxon>
        <taxon>Tracheophyta</taxon>
        <taxon>Spermatophyta</taxon>
        <taxon>Magnoliopsida</taxon>
        <taxon>eudicotyledons</taxon>
        <taxon>Gunneridae</taxon>
        <taxon>Pentapetalae</taxon>
        <taxon>rosids</taxon>
        <taxon>malvids</taxon>
        <taxon>Brassicales</taxon>
        <taxon>Brassicaceae</taxon>
        <taxon>Brassiceae</taxon>
        <taxon>Brassica</taxon>
    </lineage>
</organism>
<comment type="caution">
    <text evidence="2">The sequence shown here is derived from an EMBL/GenBank/DDBJ whole genome shotgun (WGS) entry which is preliminary data.</text>
</comment>
<reference evidence="2" key="1">
    <citation type="submission" date="2019-12" db="EMBL/GenBank/DDBJ databases">
        <title>Genome sequencing and annotation of Brassica cretica.</title>
        <authorList>
            <person name="Studholme D.J."/>
            <person name="Sarris P."/>
        </authorList>
    </citation>
    <scope>NUCLEOTIDE SEQUENCE</scope>
    <source>
        <strain evidence="2">PFS-109/04</strain>
        <tissue evidence="2">Leaf</tissue>
    </source>
</reference>
<proteinExistence type="predicted"/>
<sequence length="127" mass="14546">MLCCLTEQEEMVFFWNCQLWEEGRLLDALLIPWVQETRPSEEGPTQKPVGTTGSEHAENYEAEDSESPSSLSPIDSLTLECRRESELRKLSSLKSWYEKTCPFPLSSSFVILVKRIEYSALFSSMPC</sequence>
<dbReference type="AlphaFoldDB" id="A0A8S9QLS8"/>